<keyword evidence="3" id="KW-1133">Transmembrane helix</keyword>
<reference evidence="5 6" key="1">
    <citation type="journal article" date="2016" name="Front. Microbiol.">
        <title>Genome and transcriptome sequences reveal the specific parasitism of the nematophagous Purpureocillium lilacinum 36-1.</title>
        <authorList>
            <person name="Xie J."/>
            <person name="Li S."/>
            <person name="Mo C."/>
            <person name="Xiao X."/>
            <person name="Peng D."/>
            <person name="Wang G."/>
            <person name="Xiao Y."/>
        </authorList>
    </citation>
    <scope>NUCLEOTIDE SEQUENCE [LARGE SCALE GENOMIC DNA]</scope>
    <source>
        <strain evidence="5 6">36-1</strain>
    </source>
</reference>
<dbReference type="Proteomes" id="UP000245956">
    <property type="component" value="Unassembled WGS sequence"/>
</dbReference>
<evidence type="ECO:0000313" key="5">
    <source>
        <dbReference type="EMBL" id="PWI74210.1"/>
    </source>
</evidence>
<feature type="domain" description="Yeast cell wall synthesis Kre9/Knh1-like N-terminal" evidence="4">
    <location>
        <begin position="322"/>
        <end position="419"/>
    </location>
</feature>
<dbReference type="InterPro" id="IPR052982">
    <property type="entry name" value="SRP1/TIP1-like"/>
</dbReference>
<accession>A0A2U3EIE3</accession>
<dbReference type="PANTHER" id="PTHR40633:SF1">
    <property type="entry name" value="GPI ANCHORED SERINE-THREONINE RICH PROTEIN (AFU_ORTHOLOGUE AFUA_1G03630)"/>
    <property type="match status" value="1"/>
</dbReference>
<name>A0A2U3EIE3_PURLI</name>
<dbReference type="AlphaFoldDB" id="A0A2U3EIE3"/>
<comment type="caution">
    <text evidence="5">The sequence shown here is derived from an EMBL/GenBank/DDBJ whole genome shotgun (WGS) entry which is preliminary data.</text>
</comment>
<dbReference type="EMBL" id="LCWV01000003">
    <property type="protein sequence ID" value="PWI74210.1"/>
    <property type="molecule type" value="Genomic_DNA"/>
</dbReference>
<feature type="compositionally biased region" description="Low complexity" evidence="2">
    <location>
        <begin position="448"/>
        <end position="482"/>
    </location>
</feature>
<feature type="region of interest" description="Disordered" evidence="2">
    <location>
        <begin position="25"/>
        <end position="67"/>
    </location>
</feature>
<feature type="compositionally biased region" description="Gly residues" evidence="2">
    <location>
        <begin position="1"/>
        <end position="10"/>
    </location>
</feature>
<feature type="compositionally biased region" description="Polar residues" evidence="2">
    <location>
        <begin position="483"/>
        <end position="497"/>
    </location>
</feature>
<evidence type="ECO:0000313" key="6">
    <source>
        <dbReference type="Proteomes" id="UP000245956"/>
    </source>
</evidence>
<organism evidence="5 6">
    <name type="scientific">Purpureocillium lilacinum</name>
    <name type="common">Paecilomyces lilacinus</name>
    <dbReference type="NCBI Taxonomy" id="33203"/>
    <lineage>
        <taxon>Eukaryota</taxon>
        <taxon>Fungi</taxon>
        <taxon>Dikarya</taxon>
        <taxon>Ascomycota</taxon>
        <taxon>Pezizomycotina</taxon>
        <taxon>Sordariomycetes</taxon>
        <taxon>Hypocreomycetidae</taxon>
        <taxon>Hypocreales</taxon>
        <taxon>Ophiocordycipitaceae</taxon>
        <taxon>Purpureocillium</taxon>
    </lineage>
</organism>
<evidence type="ECO:0000256" key="3">
    <source>
        <dbReference type="SAM" id="Phobius"/>
    </source>
</evidence>
<feature type="transmembrane region" description="Helical" evidence="3">
    <location>
        <begin position="523"/>
        <end position="545"/>
    </location>
</feature>
<evidence type="ECO:0000256" key="1">
    <source>
        <dbReference type="ARBA" id="ARBA00022729"/>
    </source>
</evidence>
<feature type="region of interest" description="Disordered" evidence="2">
    <location>
        <begin position="1"/>
        <end position="20"/>
    </location>
</feature>
<protein>
    <recommendedName>
        <fullName evidence="4">Yeast cell wall synthesis Kre9/Knh1-like N-terminal domain-containing protein</fullName>
    </recommendedName>
</protein>
<evidence type="ECO:0000256" key="2">
    <source>
        <dbReference type="SAM" id="MobiDB-lite"/>
    </source>
</evidence>
<dbReference type="Pfam" id="PF10342">
    <property type="entry name" value="Kre9_KNH"/>
    <property type="match status" value="1"/>
</dbReference>
<proteinExistence type="predicted"/>
<evidence type="ECO:0000259" key="4">
    <source>
        <dbReference type="Pfam" id="PF10342"/>
    </source>
</evidence>
<keyword evidence="3" id="KW-0812">Transmembrane</keyword>
<sequence length="647" mass="67575">MDAGGVGGQLPGHWLPQSSLMHSPIEPVRADSRPGPESAAGNGHGHPVASSQQHSTAPRLLRAGPFGPGRAGELGWLKERKLARCGTSHPALIGRRSARGRLGRAHPAHHQSRAPIPAEAICFSPGGTPHAHALDPVISRHTSQNGKLGPGAARPRLPVTGLSALAGKEQGPNAIGTYLLRPPARTTPPTPAPQHLSPLPTSTMGKRVRPDGSMPALARPVSQCPSARRWMDGCWGRGRRDGDGGWAYGQGLKARQAGRQAWLGPSPLVDGTSSARPPPRAFKPLLTSSIPFTVTMRFTLTALVALAATAFAQNPDFNPVTKPLKDEVLTAGSTYTIEWQPPVRTAAKYADAIVNIRLIGGATQDTQVPLDTIATGVKNSALRYEWKVSSALGDKAVYGLVIEVASDTTVFQYSNRFHIKGNGKTTGSATGSATGTASATLTTSHGTKTITLSSSPVPTSTTTTHAQHNTTTSTTIRKTTSSVPSNSTTLTTKPASSTGPVVITSTAIVNPSKTTGATVVPTAGASLVGAGSLSVVAGVFVALIAMRAAILPVTRALLATPTLQCGVTTLTLSRRQYPVGPLVRSTFGVYFEGLLFAGPLAWRIHDGGTGSYDEFSADCHPPCPARVEWCRDVMTRGFATAKSRERP</sequence>
<keyword evidence="3" id="KW-0472">Membrane</keyword>
<keyword evidence="1" id="KW-0732">Signal</keyword>
<dbReference type="InterPro" id="IPR018466">
    <property type="entry name" value="Kre9/Knh1-like_N"/>
</dbReference>
<feature type="region of interest" description="Disordered" evidence="2">
    <location>
        <begin position="448"/>
        <end position="497"/>
    </location>
</feature>
<dbReference type="PANTHER" id="PTHR40633">
    <property type="entry name" value="MATRIX PROTEIN, PUTATIVE (AFU_ORTHOLOGUE AFUA_8G05410)-RELATED"/>
    <property type="match status" value="1"/>
</dbReference>
<gene>
    <name evidence="5" type="ORF">PCL_07524</name>
</gene>